<keyword evidence="7" id="KW-0472">Membrane</keyword>
<evidence type="ECO:0000256" key="7">
    <source>
        <dbReference type="ARBA" id="ARBA00023136"/>
    </source>
</evidence>
<evidence type="ECO:0000256" key="4">
    <source>
        <dbReference type="ARBA" id="ARBA00022741"/>
    </source>
</evidence>
<dbReference type="GO" id="GO:0043190">
    <property type="term" value="C:ATP-binding cassette (ABC) transporter complex"/>
    <property type="evidence" value="ECO:0007669"/>
    <property type="project" value="TreeGrafter"/>
</dbReference>
<keyword evidence="6" id="KW-1278">Translocase</keyword>
<dbReference type="GO" id="GO:0016887">
    <property type="term" value="F:ATP hydrolysis activity"/>
    <property type="evidence" value="ECO:0007669"/>
    <property type="project" value="InterPro"/>
</dbReference>
<dbReference type="InterPro" id="IPR050095">
    <property type="entry name" value="ECF_ABC_transporter_ATP-bd"/>
</dbReference>
<evidence type="ECO:0000256" key="3">
    <source>
        <dbReference type="ARBA" id="ARBA00022475"/>
    </source>
</evidence>
<dbReference type="InterPro" id="IPR003439">
    <property type="entry name" value="ABC_transporter-like_ATP-bd"/>
</dbReference>
<dbReference type="SMART" id="SM00382">
    <property type="entry name" value="AAA"/>
    <property type="match status" value="1"/>
</dbReference>
<dbReference type="CDD" id="cd03225">
    <property type="entry name" value="ABC_cobalt_CbiO_domain1"/>
    <property type="match status" value="1"/>
</dbReference>
<dbReference type="GO" id="GO:0005524">
    <property type="term" value="F:ATP binding"/>
    <property type="evidence" value="ECO:0007669"/>
    <property type="project" value="UniProtKB-KW"/>
</dbReference>
<keyword evidence="5" id="KW-0067">ATP-binding</keyword>
<name>X1UHT8_9ZZZZ</name>
<keyword evidence="2" id="KW-0813">Transport</keyword>
<dbReference type="PROSITE" id="PS50893">
    <property type="entry name" value="ABC_TRANSPORTER_2"/>
    <property type="match status" value="1"/>
</dbReference>
<accession>X1UHT8</accession>
<feature type="domain" description="ABC transporter" evidence="8">
    <location>
        <begin position="80"/>
        <end position="260"/>
    </location>
</feature>
<sequence length="261" mass="30119">LVSSKLLELPNLLTKEELNQLYNVLIDTEIEPKNIEKFESYDQKISFDDVYIESLQKQELIENKDKPGELDLINGINPILETQDLCFEYPNSGMKAINNLSITINHGDFIGLVGPNGSGKTTLLYLLANLYEPTSGKVIYKNQNIKDINFHKYARKIGFIFQNPENMFFKQTIREEILYGPVNFGMLNLIKEEYISKLIELIGNESEDKNPFNLSWGQKRRLNLSSIFVYNPDIILLDEPFIGQDQRTIDSIIETLFIENK</sequence>
<dbReference type="InterPro" id="IPR027417">
    <property type="entry name" value="P-loop_NTPase"/>
</dbReference>
<dbReference type="Gene3D" id="3.40.50.300">
    <property type="entry name" value="P-loop containing nucleotide triphosphate hydrolases"/>
    <property type="match status" value="1"/>
</dbReference>
<evidence type="ECO:0000256" key="5">
    <source>
        <dbReference type="ARBA" id="ARBA00022840"/>
    </source>
</evidence>
<comment type="subcellular location">
    <subcellularLocation>
        <location evidence="1">Cell membrane</location>
        <topology evidence="1">Peripheral membrane protein</topology>
    </subcellularLocation>
</comment>
<evidence type="ECO:0000313" key="9">
    <source>
        <dbReference type="EMBL" id="GAI99445.1"/>
    </source>
</evidence>
<evidence type="ECO:0000256" key="6">
    <source>
        <dbReference type="ARBA" id="ARBA00022967"/>
    </source>
</evidence>
<dbReference type="AlphaFoldDB" id="X1UHT8"/>
<dbReference type="PANTHER" id="PTHR43553">
    <property type="entry name" value="HEAVY METAL TRANSPORTER"/>
    <property type="match status" value="1"/>
</dbReference>
<dbReference type="SUPFAM" id="SSF52540">
    <property type="entry name" value="P-loop containing nucleoside triphosphate hydrolases"/>
    <property type="match status" value="1"/>
</dbReference>
<dbReference type="Pfam" id="PF00005">
    <property type="entry name" value="ABC_tran"/>
    <property type="match status" value="1"/>
</dbReference>
<dbReference type="GO" id="GO:0042626">
    <property type="term" value="F:ATPase-coupled transmembrane transporter activity"/>
    <property type="evidence" value="ECO:0007669"/>
    <property type="project" value="TreeGrafter"/>
</dbReference>
<organism evidence="9">
    <name type="scientific">marine sediment metagenome</name>
    <dbReference type="NCBI Taxonomy" id="412755"/>
    <lineage>
        <taxon>unclassified sequences</taxon>
        <taxon>metagenomes</taxon>
        <taxon>ecological metagenomes</taxon>
    </lineage>
</organism>
<keyword evidence="3" id="KW-1003">Cell membrane</keyword>
<feature type="non-terminal residue" evidence="9">
    <location>
        <position position="261"/>
    </location>
</feature>
<evidence type="ECO:0000259" key="8">
    <source>
        <dbReference type="PROSITE" id="PS50893"/>
    </source>
</evidence>
<dbReference type="InterPro" id="IPR003593">
    <property type="entry name" value="AAA+_ATPase"/>
</dbReference>
<gene>
    <name evidence="9" type="ORF">S12H4_41219</name>
</gene>
<evidence type="ECO:0000256" key="2">
    <source>
        <dbReference type="ARBA" id="ARBA00022448"/>
    </source>
</evidence>
<keyword evidence="4" id="KW-0547">Nucleotide-binding</keyword>
<comment type="caution">
    <text evidence="9">The sequence shown here is derived from an EMBL/GenBank/DDBJ whole genome shotgun (WGS) entry which is preliminary data.</text>
</comment>
<proteinExistence type="predicted"/>
<reference evidence="9" key="1">
    <citation type="journal article" date="2014" name="Front. Microbiol.">
        <title>High frequency of phylogenetically diverse reductive dehalogenase-homologous genes in deep subseafloor sedimentary metagenomes.</title>
        <authorList>
            <person name="Kawai M."/>
            <person name="Futagami T."/>
            <person name="Toyoda A."/>
            <person name="Takaki Y."/>
            <person name="Nishi S."/>
            <person name="Hori S."/>
            <person name="Arai W."/>
            <person name="Tsubouchi T."/>
            <person name="Morono Y."/>
            <person name="Uchiyama I."/>
            <person name="Ito T."/>
            <person name="Fujiyama A."/>
            <person name="Inagaki F."/>
            <person name="Takami H."/>
        </authorList>
    </citation>
    <scope>NUCLEOTIDE SEQUENCE</scope>
    <source>
        <strain evidence="9">Expedition CK06-06</strain>
    </source>
</reference>
<evidence type="ECO:0000256" key="1">
    <source>
        <dbReference type="ARBA" id="ARBA00004202"/>
    </source>
</evidence>
<dbReference type="PANTHER" id="PTHR43553:SF27">
    <property type="entry name" value="ENERGY-COUPLING FACTOR TRANSPORTER ATP-BINDING PROTEIN ECFA2"/>
    <property type="match status" value="1"/>
</dbReference>
<dbReference type="EMBL" id="BARW01025093">
    <property type="protein sequence ID" value="GAI99445.1"/>
    <property type="molecule type" value="Genomic_DNA"/>
</dbReference>
<feature type="non-terminal residue" evidence="9">
    <location>
        <position position="1"/>
    </location>
</feature>
<protein>
    <recommendedName>
        <fullName evidence="8">ABC transporter domain-containing protein</fullName>
    </recommendedName>
</protein>
<dbReference type="InterPro" id="IPR015856">
    <property type="entry name" value="ABC_transpr_CbiO/EcfA_su"/>
</dbReference>